<evidence type="ECO:0000313" key="10">
    <source>
        <dbReference type="Proteomes" id="UP001314681"/>
    </source>
</evidence>
<gene>
    <name evidence="9" type="ORF">KTH90_07765</name>
</gene>
<organism evidence="9 10">
    <name type="scientific">Diplocloster modestus</name>
    <dbReference type="NCBI Taxonomy" id="2850322"/>
    <lineage>
        <taxon>Bacteria</taxon>
        <taxon>Bacillati</taxon>
        <taxon>Bacillota</taxon>
        <taxon>Clostridia</taxon>
        <taxon>Lachnospirales</taxon>
        <taxon>Lachnospiraceae</taxon>
        <taxon>Diplocloster</taxon>
    </lineage>
</organism>
<evidence type="ECO:0000256" key="7">
    <source>
        <dbReference type="RuleBase" id="RU363032"/>
    </source>
</evidence>
<evidence type="ECO:0000256" key="6">
    <source>
        <dbReference type="ARBA" id="ARBA00023136"/>
    </source>
</evidence>
<keyword evidence="4 7" id="KW-0812">Transmembrane</keyword>
<name>A0ABS6K5U4_9FIRM</name>
<evidence type="ECO:0000256" key="1">
    <source>
        <dbReference type="ARBA" id="ARBA00004651"/>
    </source>
</evidence>
<dbReference type="InterPro" id="IPR051393">
    <property type="entry name" value="ABC_transporter_permease"/>
</dbReference>
<dbReference type="Pfam" id="PF00528">
    <property type="entry name" value="BPD_transp_1"/>
    <property type="match status" value="1"/>
</dbReference>
<dbReference type="RefSeq" id="WP_238726586.1">
    <property type="nucleotide sequence ID" value="NZ_JAHQCX010000004.1"/>
</dbReference>
<evidence type="ECO:0000256" key="2">
    <source>
        <dbReference type="ARBA" id="ARBA00022448"/>
    </source>
</evidence>
<reference evidence="9 10" key="1">
    <citation type="submission" date="2021-06" db="EMBL/GenBank/DDBJ databases">
        <title>Description of novel taxa of the family Lachnospiraceae.</title>
        <authorList>
            <person name="Chaplin A.V."/>
            <person name="Sokolova S.R."/>
            <person name="Pikina A.P."/>
            <person name="Korzhanova M."/>
            <person name="Belova V."/>
            <person name="Korostin D."/>
            <person name="Efimov B.A."/>
        </authorList>
    </citation>
    <scope>NUCLEOTIDE SEQUENCE [LARGE SCALE GENOMIC DNA]</scope>
    <source>
        <strain evidence="9 10">ASD4241</strain>
    </source>
</reference>
<dbReference type="InterPro" id="IPR000515">
    <property type="entry name" value="MetI-like"/>
</dbReference>
<feature type="transmembrane region" description="Helical" evidence="7">
    <location>
        <begin position="20"/>
        <end position="40"/>
    </location>
</feature>
<sequence>MKRRWKTIVHYADKKAHLIFVAPAGIFLLLFSVAPLLYSFGISLTNYNLYFAQSEAKFVGLKNYVKIIQDEAFRQAVGWTFTFAVAVVVLDVAIGMLLAQILTSRVFEKRAGILKTIMIIPMMIAPTVIGTIWGLMFTPNYGVINNILNLLGIQSVNWTTTVMPAKLAIIFVEMWGSIPFCLLIFMGALKTVPQELYEAALIDGAKKVTIFFRITIPHIRNFIAMVVTVRVMDSLRAFDVIYTLTSGGPGTSTETIGTTIYKTAITYSKVGQGSAGAFLFLIVIAVISFALMRILERRDDEV</sequence>
<evidence type="ECO:0000259" key="8">
    <source>
        <dbReference type="PROSITE" id="PS50928"/>
    </source>
</evidence>
<dbReference type="SUPFAM" id="SSF161098">
    <property type="entry name" value="MetI-like"/>
    <property type="match status" value="1"/>
</dbReference>
<proteinExistence type="inferred from homology"/>
<feature type="transmembrane region" description="Helical" evidence="7">
    <location>
        <begin position="79"/>
        <end position="101"/>
    </location>
</feature>
<comment type="similarity">
    <text evidence="7">Belongs to the binding-protein-dependent transport system permease family.</text>
</comment>
<dbReference type="SUPFAM" id="SSF160964">
    <property type="entry name" value="MalF N-terminal region-like"/>
    <property type="match status" value="1"/>
</dbReference>
<feature type="transmembrane region" description="Helical" evidence="7">
    <location>
        <begin position="275"/>
        <end position="295"/>
    </location>
</feature>
<protein>
    <submittedName>
        <fullName evidence="9">Sugar ABC transporter permease</fullName>
    </submittedName>
</protein>
<accession>A0ABS6K5U4</accession>
<keyword evidence="6 7" id="KW-0472">Membrane</keyword>
<comment type="subcellular location">
    <subcellularLocation>
        <location evidence="1 7">Cell membrane</location>
        <topology evidence="1 7">Multi-pass membrane protein</topology>
    </subcellularLocation>
</comment>
<comment type="caution">
    <text evidence="9">The sequence shown here is derived from an EMBL/GenBank/DDBJ whole genome shotgun (WGS) entry which is preliminary data.</text>
</comment>
<feature type="transmembrane region" description="Helical" evidence="7">
    <location>
        <begin position="167"/>
        <end position="189"/>
    </location>
</feature>
<evidence type="ECO:0000256" key="4">
    <source>
        <dbReference type="ARBA" id="ARBA00022692"/>
    </source>
</evidence>
<dbReference type="PANTHER" id="PTHR30193:SF37">
    <property type="entry name" value="INNER MEMBRANE ABC TRANSPORTER PERMEASE PROTEIN YCJO"/>
    <property type="match status" value="1"/>
</dbReference>
<keyword evidence="2 7" id="KW-0813">Transport</keyword>
<dbReference type="EMBL" id="JAHQCX010000004">
    <property type="protein sequence ID" value="MBU9725909.1"/>
    <property type="molecule type" value="Genomic_DNA"/>
</dbReference>
<feature type="transmembrane region" description="Helical" evidence="7">
    <location>
        <begin position="210"/>
        <end position="232"/>
    </location>
</feature>
<dbReference type="Gene3D" id="1.10.3720.10">
    <property type="entry name" value="MetI-like"/>
    <property type="match status" value="1"/>
</dbReference>
<evidence type="ECO:0000256" key="3">
    <source>
        <dbReference type="ARBA" id="ARBA00022475"/>
    </source>
</evidence>
<dbReference type="InterPro" id="IPR035906">
    <property type="entry name" value="MetI-like_sf"/>
</dbReference>
<feature type="transmembrane region" description="Helical" evidence="7">
    <location>
        <begin position="113"/>
        <end position="136"/>
    </location>
</feature>
<keyword evidence="3" id="KW-1003">Cell membrane</keyword>
<dbReference type="CDD" id="cd06261">
    <property type="entry name" value="TM_PBP2"/>
    <property type="match status" value="1"/>
</dbReference>
<evidence type="ECO:0000256" key="5">
    <source>
        <dbReference type="ARBA" id="ARBA00022989"/>
    </source>
</evidence>
<dbReference type="PROSITE" id="PS50928">
    <property type="entry name" value="ABC_TM1"/>
    <property type="match status" value="1"/>
</dbReference>
<keyword evidence="5 7" id="KW-1133">Transmembrane helix</keyword>
<dbReference type="Proteomes" id="UP001314681">
    <property type="component" value="Unassembled WGS sequence"/>
</dbReference>
<keyword evidence="10" id="KW-1185">Reference proteome</keyword>
<dbReference type="PANTHER" id="PTHR30193">
    <property type="entry name" value="ABC TRANSPORTER PERMEASE PROTEIN"/>
    <property type="match status" value="1"/>
</dbReference>
<evidence type="ECO:0000313" key="9">
    <source>
        <dbReference type="EMBL" id="MBU9725909.1"/>
    </source>
</evidence>
<feature type="domain" description="ABC transmembrane type-1" evidence="8">
    <location>
        <begin position="77"/>
        <end position="291"/>
    </location>
</feature>